<dbReference type="EMBL" id="JACHBK010000006">
    <property type="protein sequence ID" value="MBB5536427.1"/>
    <property type="molecule type" value="Genomic_DNA"/>
</dbReference>
<dbReference type="RefSeq" id="WP_018327602.1">
    <property type="nucleotide sequence ID" value="NZ_JACHBK010000006.1"/>
</dbReference>
<sequence>MSETTKSRSLQISPKYTVAFWRGLELDPDNAKQEEWLKAVDVLRDRIQGRFIKPAQTLIDVDKSNHQQTYGFAILALDCLVLETIQGFREGVTNHTRQSGRLFREFLSNWQPFINCLGAGMVATKKADEFYSQGRCALHPSGATEKMTVGVSGPIMRFDSGQITVNRTLFHTELEAEFDRYLATLADPHSVDLRKKFLLKMNTICGL</sequence>
<dbReference type="AlphaFoldDB" id="A0A7W8UDC9"/>
<proteinExistence type="predicted"/>
<name>A0A7W8UDC9_9HYPH</name>
<gene>
    <name evidence="1" type="ORF">GGD55_003134</name>
</gene>
<reference evidence="1 2" key="1">
    <citation type="submission" date="2020-08" db="EMBL/GenBank/DDBJ databases">
        <title>Genomic Encyclopedia of Type Strains, Phase IV (KMG-V): Genome sequencing to study the core and pangenomes of soil and plant-associated prokaryotes.</title>
        <authorList>
            <person name="Whitman W."/>
        </authorList>
    </citation>
    <scope>NUCLEOTIDE SEQUENCE [LARGE SCALE GENOMIC DNA]</scope>
    <source>
        <strain evidence="1 2">SEMIA 4084</strain>
    </source>
</reference>
<accession>A0A7W8UDC9</accession>
<evidence type="ECO:0000313" key="1">
    <source>
        <dbReference type="EMBL" id="MBB5536427.1"/>
    </source>
</evidence>
<dbReference type="Proteomes" id="UP000585507">
    <property type="component" value="Unassembled WGS sequence"/>
</dbReference>
<comment type="caution">
    <text evidence="1">The sequence shown here is derived from an EMBL/GenBank/DDBJ whole genome shotgun (WGS) entry which is preliminary data.</text>
</comment>
<evidence type="ECO:0000313" key="2">
    <source>
        <dbReference type="Proteomes" id="UP000585507"/>
    </source>
</evidence>
<keyword evidence="2" id="KW-1185">Reference proteome</keyword>
<protein>
    <submittedName>
        <fullName evidence="1">Uncharacterized protein</fullName>
    </submittedName>
</protein>
<organism evidence="1 2">
    <name type="scientific">Rhizobium giardinii</name>
    <dbReference type="NCBI Taxonomy" id="56731"/>
    <lineage>
        <taxon>Bacteria</taxon>
        <taxon>Pseudomonadati</taxon>
        <taxon>Pseudomonadota</taxon>
        <taxon>Alphaproteobacteria</taxon>
        <taxon>Hyphomicrobiales</taxon>
        <taxon>Rhizobiaceae</taxon>
        <taxon>Rhizobium/Agrobacterium group</taxon>
        <taxon>Rhizobium</taxon>
    </lineage>
</organism>